<dbReference type="EMBL" id="VWNA01000001">
    <property type="protein sequence ID" value="MQT13633.1"/>
    <property type="molecule type" value="Genomic_DNA"/>
</dbReference>
<feature type="compositionally biased region" description="Pro residues" evidence="1">
    <location>
        <begin position="138"/>
        <end position="148"/>
    </location>
</feature>
<evidence type="ECO:0000313" key="2">
    <source>
        <dbReference type="EMBL" id="MQT13633.1"/>
    </source>
</evidence>
<organism evidence="2 3">
    <name type="scientific">Segnochrobactrum spirostomi</name>
    <dbReference type="NCBI Taxonomy" id="2608987"/>
    <lineage>
        <taxon>Bacteria</taxon>
        <taxon>Pseudomonadati</taxon>
        <taxon>Pseudomonadota</taxon>
        <taxon>Alphaproteobacteria</taxon>
        <taxon>Hyphomicrobiales</taxon>
        <taxon>Segnochrobactraceae</taxon>
        <taxon>Segnochrobactrum</taxon>
    </lineage>
</organism>
<proteinExistence type="predicted"/>
<evidence type="ECO:0000313" key="3">
    <source>
        <dbReference type="Proteomes" id="UP000332515"/>
    </source>
</evidence>
<protein>
    <submittedName>
        <fullName evidence="2">Uncharacterized protein</fullName>
    </submittedName>
</protein>
<gene>
    <name evidence="2" type="ORF">F0357_13485</name>
</gene>
<keyword evidence="3" id="KW-1185">Reference proteome</keyword>
<reference evidence="2 3" key="1">
    <citation type="submission" date="2019-09" db="EMBL/GenBank/DDBJ databases">
        <title>Segnochrobactrum spirostomi gen. nov., sp. nov., isolated from the ciliate Spirostomum cf. yagiui and description of a novel family, Segnochrobactraceae fam. nov. within the order Rhizobiales of the class Alphaproteobacteria.</title>
        <authorList>
            <person name="Akter S."/>
            <person name="Shazib S.U.A."/>
            <person name="Shin M.K."/>
        </authorList>
    </citation>
    <scope>NUCLEOTIDE SEQUENCE [LARGE SCALE GENOMIC DNA]</scope>
    <source>
        <strain evidence="2 3">Sp-1</strain>
    </source>
</reference>
<sequence length="156" mass="16376">MIPTTGCYYRTTGARIGEITRWVTLPPWGVSLNAEPDEGFVVTPAMYQDAPVMVDVAGGSLVARPVLRGPDRTDIRADGEDAATIAGIPAGAVVTVDGAAVAVDDGTLEIVSTMPATYRVEIVCWPYQDLDVTIVAHEPPPPPPSPAEPEPEEAAP</sequence>
<feature type="region of interest" description="Disordered" evidence="1">
    <location>
        <begin position="135"/>
        <end position="156"/>
    </location>
</feature>
<evidence type="ECO:0000256" key="1">
    <source>
        <dbReference type="SAM" id="MobiDB-lite"/>
    </source>
</evidence>
<dbReference type="AlphaFoldDB" id="A0A6A7Y3G9"/>
<comment type="caution">
    <text evidence="2">The sequence shown here is derived from an EMBL/GenBank/DDBJ whole genome shotgun (WGS) entry which is preliminary data.</text>
</comment>
<dbReference type="Proteomes" id="UP000332515">
    <property type="component" value="Unassembled WGS sequence"/>
</dbReference>
<accession>A0A6A7Y3G9</accession>
<dbReference type="RefSeq" id="WP_153482603.1">
    <property type="nucleotide sequence ID" value="NZ_VWNA01000001.1"/>
</dbReference>
<name>A0A6A7Y3G9_9HYPH</name>